<feature type="transmembrane region" description="Helical" evidence="2">
    <location>
        <begin position="45"/>
        <end position="66"/>
    </location>
</feature>
<sequence length="286" mass="31753">MDSRAVNPQKTLVTPLWVLGIRIAQVVLSIVVLGMAAAWSDYALFDAPSLAIAAAVFTWVIVAYIVATEKVAAINAFYTIYAVIVLDAYMCIIWLSTWALNAARRAALGNIGGGRISNGNGHGQFCYDGICYNYRKRSIERRAMTWQTLGGLLAGVAAIGAFIWLLFIVTLVWTILNFLKGRKDGRFTLGSSSTVSPGHNMEEQKVQGQQPQQAQQAQPQQYAQPQYDAQQQQQQQQQQAYPQYPQQPAEAQGQYQAPQVATEYQQPPQQYPHDPSQVAPQHHQQQ</sequence>
<feature type="transmembrane region" description="Helical" evidence="2">
    <location>
        <begin position="152"/>
        <end position="176"/>
    </location>
</feature>
<evidence type="ECO:0008006" key="5">
    <source>
        <dbReference type="Google" id="ProtNLM"/>
    </source>
</evidence>
<name>A0A545WBR3_9HYPO</name>
<feature type="transmembrane region" description="Helical" evidence="2">
    <location>
        <begin position="78"/>
        <end position="100"/>
    </location>
</feature>
<dbReference type="PANTHER" id="PTHR37451:SF4">
    <property type="entry name" value="MARVEL DOMAIN-CONTAINING PROTEIN"/>
    <property type="match status" value="1"/>
</dbReference>
<dbReference type="STRING" id="43265.A0A545WBR3"/>
<gene>
    <name evidence="3" type="ORF">IF1G_00132</name>
</gene>
<dbReference type="AlphaFoldDB" id="A0A545WBR3"/>
<keyword evidence="2" id="KW-0472">Membrane</keyword>
<dbReference type="EMBL" id="SPUK01000001">
    <property type="protein sequence ID" value="TQW00201.1"/>
    <property type="molecule type" value="Genomic_DNA"/>
</dbReference>
<evidence type="ECO:0000256" key="1">
    <source>
        <dbReference type="SAM" id="MobiDB-lite"/>
    </source>
</evidence>
<proteinExistence type="predicted"/>
<dbReference type="Proteomes" id="UP000315783">
    <property type="component" value="Unassembled WGS sequence"/>
</dbReference>
<keyword evidence="2" id="KW-0812">Transmembrane</keyword>
<dbReference type="PANTHER" id="PTHR37451">
    <property type="entry name" value="MARVEL DOMAIN"/>
    <property type="match status" value="1"/>
</dbReference>
<feature type="transmembrane region" description="Helical" evidence="2">
    <location>
        <begin position="12"/>
        <end position="39"/>
    </location>
</feature>
<evidence type="ECO:0000256" key="2">
    <source>
        <dbReference type="SAM" id="Phobius"/>
    </source>
</evidence>
<keyword evidence="4" id="KW-1185">Reference proteome</keyword>
<evidence type="ECO:0000313" key="4">
    <source>
        <dbReference type="Proteomes" id="UP000315783"/>
    </source>
</evidence>
<evidence type="ECO:0000313" key="3">
    <source>
        <dbReference type="EMBL" id="TQW00201.1"/>
    </source>
</evidence>
<comment type="caution">
    <text evidence="3">The sequence shown here is derived from an EMBL/GenBank/DDBJ whole genome shotgun (WGS) entry which is preliminary data.</text>
</comment>
<feature type="region of interest" description="Disordered" evidence="1">
    <location>
        <begin position="189"/>
        <end position="286"/>
    </location>
</feature>
<reference evidence="3 4" key="1">
    <citation type="journal article" date="2019" name="Appl. Microbiol. Biotechnol.">
        <title>Genome sequence of Isaria javanica and comparative genome analysis insights into family S53 peptidase evolution in fungal entomopathogens.</title>
        <authorList>
            <person name="Lin R."/>
            <person name="Zhang X."/>
            <person name="Xin B."/>
            <person name="Zou M."/>
            <person name="Gao Y."/>
            <person name="Qin F."/>
            <person name="Hu Q."/>
            <person name="Xie B."/>
            <person name="Cheng X."/>
        </authorList>
    </citation>
    <scope>NUCLEOTIDE SEQUENCE [LARGE SCALE GENOMIC DNA]</scope>
    <source>
        <strain evidence="3 4">IJ1G</strain>
    </source>
</reference>
<organism evidence="3 4">
    <name type="scientific">Cordyceps javanica</name>
    <dbReference type="NCBI Taxonomy" id="43265"/>
    <lineage>
        <taxon>Eukaryota</taxon>
        <taxon>Fungi</taxon>
        <taxon>Dikarya</taxon>
        <taxon>Ascomycota</taxon>
        <taxon>Pezizomycotina</taxon>
        <taxon>Sordariomycetes</taxon>
        <taxon>Hypocreomycetidae</taxon>
        <taxon>Hypocreales</taxon>
        <taxon>Cordycipitaceae</taxon>
        <taxon>Cordyceps</taxon>
    </lineage>
</organism>
<protein>
    <recommendedName>
        <fullName evidence="5">G-protein coupled receptor protein</fullName>
    </recommendedName>
</protein>
<dbReference type="OrthoDB" id="5241662at2759"/>
<keyword evidence="2" id="KW-1133">Transmembrane helix</keyword>
<feature type="compositionally biased region" description="Low complexity" evidence="1">
    <location>
        <begin position="207"/>
        <end position="272"/>
    </location>
</feature>
<accession>A0A545WBR3</accession>